<reference evidence="3" key="1">
    <citation type="journal article" date="2019" name="Int. J. Syst. Evol. Microbiol.">
        <title>The Global Catalogue of Microorganisms (GCM) 10K type strain sequencing project: providing services to taxonomists for standard genome sequencing and annotation.</title>
        <authorList>
            <consortium name="The Broad Institute Genomics Platform"/>
            <consortium name="The Broad Institute Genome Sequencing Center for Infectious Disease"/>
            <person name="Wu L."/>
            <person name="Ma J."/>
        </authorList>
    </citation>
    <scope>NUCLEOTIDE SEQUENCE [LARGE SCALE GENOMIC DNA]</scope>
    <source>
        <strain evidence="3">JCM 16956</strain>
    </source>
</reference>
<comment type="caution">
    <text evidence="2">The sequence shown here is derived from an EMBL/GenBank/DDBJ whole genome shotgun (WGS) entry which is preliminary data.</text>
</comment>
<name>A0ABP7M7R9_9ACTN</name>
<evidence type="ECO:0000313" key="2">
    <source>
        <dbReference type="EMBL" id="GAA3916680.1"/>
    </source>
</evidence>
<organism evidence="2 3">
    <name type="scientific">Streptomyces gulbargensis</name>
    <dbReference type="NCBI Taxonomy" id="364901"/>
    <lineage>
        <taxon>Bacteria</taxon>
        <taxon>Bacillati</taxon>
        <taxon>Actinomycetota</taxon>
        <taxon>Actinomycetes</taxon>
        <taxon>Kitasatosporales</taxon>
        <taxon>Streptomycetaceae</taxon>
        <taxon>Streptomyces</taxon>
    </lineage>
</organism>
<gene>
    <name evidence="2" type="ORF">GCM10022244_27640</name>
</gene>
<feature type="region of interest" description="Disordered" evidence="1">
    <location>
        <begin position="1"/>
        <end position="45"/>
    </location>
</feature>
<dbReference type="EMBL" id="BAABAJ010000007">
    <property type="protein sequence ID" value="GAA3916680.1"/>
    <property type="molecule type" value="Genomic_DNA"/>
</dbReference>
<dbReference type="Proteomes" id="UP001501000">
    <property type="component" value="Unassembled WGS sequence"/>
</dbReference>
<protein>
    <submittedName>
        <fullName evidence="2">Uncharacterized protein</fullName>
    </submittedName>
</protein>
<accession>A0ABP7M7R9</accession>
<keyword evidence="3" id="KW-1185">Reference proteome</keyword>
<evidence type="ECO:0000313" key="3">
    <source>
        <dbReference type="Proteomes" id="UP001501000"/>
    </source>
</evidence>
<proteinExistence type="predicted"/>
<sequence>MRNGGTEPATGWPKRLGGVTSLTSWVPARVRRPAGSSGGRRERAPYVRTARQVKGVARGLAKGGYGPSGGVPLSTHNRSGCEGAAYEHAGAPLRKLCHVERTRGRTWR</sequence>
<evidence type="ECO:0000256" key="1">
    <source>
        <dbReference type="SAM" id="MobiDB-lite"/>
    </source>
</evidence>